<dbReference type="AlphaFoldDB" id="A0A383DG74"/>
<dbReference type="GO" id="GO:0006508">
    <property type="term" value="P:proteolysis"/>
    <property type="evidence" value="ECO:0007669"/>
    <property type="project" value="InterPro"/>
</dbReference>
<dbReference type="InterPro" id="IPR014756">
    <property type="entry name" value="Ig_E-set"/>
</dbReference>
<gene>
    <name evidence="2" type="ORF">METZ01_LOCUS496340</name>
</gene>
<dbReference type="SUPFAM" id="SSF81296">
    <property type="entry name" value="E set domains"/>
    <property type="match status" value="1"/>
</dbReference>
<dbReference type="SUPFAM" id="SSF52743">
    <property type="entry name" value="Subtilisin-like"/>
    <property type="match status" value="1"/>
</dbReference>
<keyword evidence="1" id="KW-0472">Membrane</keyword>
<organism evidence="2">
    <name type="scientific">marine metagenome</name>
    <dbReference type="NCBI Taxonomy" id="408172"/>
    <lineage>
        <taxon>unclassified sequences</taxon>
        <taxon>metagenomes</taxon>
        <taxon>ecological metagenomes</taxon>
    </lineage>
</organism>
<sequence>MVLEANPDLNPLEVREILRLTAERKETLSSADGEGVEDGPWATAPDLDPYWNRHFGWGMVDAHEAVKSALVNADTENLNVDLQAYITDQVSGTGSTTLSGIAWARTGSVSEVEYSLDGNSWKSAQYETGSNASIYVNWVISLDSEELSFAGDHVLLVRSVGGNGTYSIADHSEFYAFGESAEMKNDRMLAIFIVLGALILAVVGVTAFRKKLFSG</sequence>
<dbReference type="Gene3D" id="2.60.40.650">
    <property type="match status" value="1"/>
</dbReference>
<evidence type="ECO:0008006" key="3">
    <source>
        <dbReference type="Google" id="ProtNLM"/>
    </source>
</evidence>
<dbReference type="Gene3D" id="3.40.50.200">
    <property type="entry name" value="Peptidase S8/S53 domain"/>
    <property type="match status" value="1"/>
</dbReference>
<dbReference type="GO" id="GO:0004252">
    <property type="term" value="F:serine-type endopeptidase activity"/>
    <property type="evidence" value="ECO:0007669"/>
    <property type="project" value="InterPro"/>
</dbReference>
<name>A0A383DG74_9ZZZZ</name>
<feature type="transmembrane region" description="Helical" evidence="1">
    <location>
        <begin position="188"/>
        <end position="208"/>
    </location>
</feature>
<reference evidence="2" key="1">
    <citation type="submission" date="2018-05" db="EMBL/GenBank/DDBJ databases">
        <authorList>
            <person name="Lanie J.A."/>
            <person name="Ng W.-L."/>
            <person name="Kazmierczak K.M."/>
            <person name="Andrzejewski T.M."/>
            <person name="Davidsen T.M."/>
            <person name="Wayne K.J."/>
            <person name="Tettelin H."/>
            <person name="Glass J.I."/>
            <person name="Rusch D."/>
            <person name="Podicherti R."/>
            <person name="Tsui H.-C.T."/>
            <person name="Winkler M.E."/>
        </authorList>
    </citation>
    <scope>NUCLEOTIDE SEQUENCE</scope>
</reference>
<keyword evidence="1" id="KW-1133">Transmembrane helix</keyword>
<evidence type="ECO:0000313" key="2">
    <source>
        <dbReference type="EMBL" id="SVE43486.1"/>
    </source>
</evidence>
<dbReference type="InterPro" id="IPR036852">
    <property type="entry name" value="Peptidase_S8/S53_dom_sf"/>
</dbReference>
<dbReference type="EMBL" id="UINC01217053">
    <property type="protein sequence ID" value="SVE43486.1"/>
    <property type="molecule type" value="Genomic_DNA"/>
</dbReference>
<keyword evidence="1" id="KW-0812">Transmembrane</keyword>
<protein>
    <recommendedName>
        <fullName evidence="3">Peptidase S8/S53 domain-containing protein</fullName>
    </recommendedName>
</protein>
<evidence type="ECO:0000256" key="1">
    <source>
        <dbReference type="SAM" id="Phobius"/>
    </source>
</evidence>
<proteinExistence type="predicted"/>
<accession>A0A383DG74</accession>